<evidence type="ECO:0000259" key="2">
    <source>
        <dbReference type="PROSITE" id="PS50164"/>
    </source>
</evidence>
<dbReference type="PANTHER" id="PTHR34477">
    <property type="entry name" value="UPF0213 PROTEIN YHBQ"/>
    <property type="match status" value="1"/>
</dbReference>
<dbReference type="KEGG" id="wfu:AXE80_08565"/>
<accession>A0A1B1Y6D6</accession>
<sequence length="105" mass="12674">MFYYVYILKCSDNSFYIGITNNITRRLEEHQSGKHFNSYTYRRLPVELVWLQEFTNPEIAIAKEKQLKGWSRRKKQALIDEDYQKLVHFSQNSLRQAQTDNPKKK</sequence>
<dbReference type="InterPro" id="IPR035901">
    <property type="entry name" value="GIY-YIG_endonuc_sf"/>
</dbReference>
<dbReference type="SMART" id="SM00465">
    <property type="entry name" value="GIYc"/>
    <property type="match status" value="1"/>
</dbReference>
<gene>
    <name evidence="3" type="ORF">AXE80_08565</name>
</gene>
<dbReference type="STRING" id="1790137.AXE80_08565"/>
<dbReference type="SUPFAM" id="SSF82771">
    <property type="entry name" value="GIY-YIG endonuclease"/>
    <property type="match status" value="1"/>
</dbReference>
<evidence type="ECO:0000256" key="1">
    <source>
        <dbReference type="ARBA" id="ARBA00007435"/>
    </source>
</evidence>
<dbReference type="OrthoDB" id="1495241at2"/>
<name>A0A1B1Y6D6_9FLAO</name>
<protein>
    <submittedName>
        <fullName evidence="3">Excinuclease ABC subunit C</fullName>
    </submittedName>
</protein>
<dbReference type="Gene3D" id="3.40.1440.10">
    <property type="entry name" value="GIY-YIG endonuclease"/>
    <property type="match status" value="1"/>
</dbReference>
<evidence type="ECO:0000313" key="4">
    <source>
        <dbReference type="Proteomes" id="UP000092967"/>
    </source>
</evidence>
<comment type="similarity">
    <text evidence="1">Belongs to the UPF0213 family.</text>
</comment>
<dbReference type="PROSITE" id="PS50164">
    <property type="entry name" value="GIY_YIG"/>
    <property type="match status" value="1"/>
</dbReference>
<dbReference type="RefSeq" id="WP_068826335.1">
    <property type="nucleotide sequence ID" value="NZ_CP014224.1"/>
</dbReference>
<dbReference type="Pfam" id="PF01541">
    <property type="entry name" value="GIY-YIG"/>
    <property type="match status" value="1"/>
</dbReference>
<organism evidence="3 4">
    <name type="scientific">Wenyingzhuangia fucanilytica</name>
    <dbReference type="NCBI Taxonomy" id="1790137"/>
    <lineage>
        <taxon>Bacteria</taxon>
        <taxon>Pseudomonadati</taxon>
        <taxon>Bacteroidota</taxon>
        <taxon>Flavobacteriia</taxon>
        <taxon>Flavobacteriales</taxon>
        <taxon>Flavobacteriaceae</taxon>
        <taxon>Wenyingzhuangia</taxon>
    </lineage>
</organism>
<proteinExistence type="inferred from homology"/>
<keyword evidence="4" id="KW-1185">Reference proteome</keyword>
<dbReference type="InterPro" id="IPR050190">
    <property type="entry name" value="UPF0213_domain"/>
</dbReference>
<feature type="domain" description="GIY-YIG" evidence="2">
    <location>
        <begin position="1"/>
        <end position="77"/>
    </location>
</feature>
<dbReference type="CDD" id="cd10456">
    <property type="entry name" value="GIY-YIG_UPF0213"/>
    <property type="match status" value="1"/>
</dbReference>
<dbReference type="InterPro" id="IPR000305">
    <property type="entry name" value="GIY-YIG_endonuc"/>
</dbReference>
<dbReference type="PANTHER" id="PTHR34477:SF1">
    <property type="entry name" value="UPF0213 PROTEIN YHBQ"/>
    <property type="match status" value="1"/>
</dbReference>
<evidence type="ECO:0000313" key="3">
    <source>
        <dbReference type="EMBL" id="ANW96325.1"/>
    </source>
</evidence>
<dbReference type="Proteomes" id="UP000092967">
    <property type="component" value="Chromosome"/>
</dbReference>
<dbReference type="AlphaFoldDB" id="A0A1B1Y6D6"/>
<reference evidence="3 4" key="1">
    <citation type="submission" date="2016-02" db="EMBL/GenBank/DDBJ databases">
        <authorList>
            <person name="Wen L."/>
            <person name="He K."/>
            <person name="Yang H."/>
        </authorList>
    </citation>
    <scope>NUCLEOTIDE SEQUENCE [LARGE SCALE GENOMIC DNA]</scope>
    <source>
        <strain evidence="3 4">CZ1127</strain>
    </source>
</reference>
<dbReference type="EMBL" id="CP014224">
    <property type="protein sequence ID" value="ANW96325.1"/>
    <property type="molecule type" value="Genomic_DNA"/>
</dbReference>